<keyword evidence="1" id="KW-0863">Zinc-finger</keyword>
<dbReference type="AlphaFoldDB" id="A0A2I0TM98"/>
<dbReference type="Proteomes" id="UP000233556">
    <property type="component" value="Unassembled WGS sequence"/>
</dbReference>
<dbReference type="Gene3D" id="2.30.30.30">
    <property type="match status" value="1"/>
</dbReference>
<proteinExistence type="predicted"/>
<comment type="subcellular location">
    <subcellularLocation>
        <location evidence="1">Nucleus</location>
    </subcellularLocation>
</comment>
<evidence type="ECO:0000313" key="4">
    <source>
        <dbReference type="Proteomes" id="UP000233556"/>
    </source>
</evidence>
<dbReference type="InterPro" id="IPR045134">
    <property type="entry name" value="UHRF1/2-like"/>
</dbReference>
<dbReference type="GO" id="GO:0003677">
    <property type="term" value="F:DNA binding"/>
    <property type="evidence" value="ECO:0007669"/>
    <property type="project" value="UniProtKB-KW"/>
</dbReference>
<dbReference type="InterPro" id="IPR021991">
    <property type="entry name" value="TTD_dom"/>
</dbReference>
<dbReference type="GO" id="GO:0061630">
    <property type="term" value="F:ubiquitin protein ligase activity"/>
    <property type="evidence" value="ECO:0007669"/>
    <property type="project" value="UniProtKB-UniRule"/>
</dbReference>
<dbReference type="OrthoDB" id="2270193at2759"/>
<keyword evidence="1" id="KW-0833">Ubl conjugation pathway</keyword>
<keyword evidence="1" id="KW-0479">Metal-binding</keyword>
<dbReference type="EC" id="2.3.2.27" evidence="1"/>
<evidence type="ECO:0000313" key="3">
    <source>
        <dbReference type="EMBL" id="PKU34929.1"/>
    </source>
</evidence>
<dbReference type="GO" id="GO:0008270">
    <property type="term" value="F:zinc ion binding"/>
    <property type="evidence" value="ECO:0007669"/>
    <property type="project" value="UniProtKB-KW"/>
</dbReference>
<dbReference type="PANTHER" id="PTHR14140">
    <property type="entry name" value="E3 UBIQUITIN-PROTEIN LIGASE UHRF-RELATED"/>
    <property type="match status" value="1"/>
</dbReference>
<comment type="function">
    <text evidence="1">Multi domain E3 ubiquitin ligase that also plays a role in DNA methylation and histone modifications.</text>
</comment>
<reference evidence="4" key="1">
    <citation type="submission" date="2017-11" db="EMBL/GenBank/DDBJ databases">
        <authorList>
            <person name="Lima N.C."/>
            <person name="Parody-Merino A.M."/>
            <person name="Battley P.F."/>
            <person name="Fidler A.E."/>
            <person name="Prosdocimi F."/>
        </authorList>
    </citation>
    <scope>NUCLEOTIDE SEQUENCE [LARGE SCALE GENOMIC DNA]</scope>
</reference>
<dbReference type="FunFam" id="2.30.30.30:FF:000142">
    <property type="entry name" value="E3 ubiquitin-protein ligase UHRF2"/>
    <property type="match status" value="1"/>
</dbReference>
<dbReference type="PANTHER" id="PTHR14140:SF3">
    <property type="entry name" value="E3 UBIQUITIN-PROTEIN LIGASE UHRF2"/>
    <property type="match status" value="1"/>
</dbReference>
<dbReference type="GO" id="GO:0005634">
    <property type="term" value="C:nucleus"/>
    <property type="evidence" value="ECO:0007669"/>
    <property type="project" value="UniProtKB-SubCell"/>
</dbReference>
<keyword evidence="1" id="KW-0238">DNA-binding</keyword>
<keyword evidence="1" id="KW-0539">Nucleus</keyword>
<reference evidence="4" key="2">
    <citation type="submission" date="2017-12" db="EMBL/GenBank/DDBJ databases">
        <title>Genome sequence of the Bar-tailed Godwit (Limosa lapponica baueri).</title>
        <authorList>
            <person name="Lima N.C.B."/>
            <person name="Parody-Merino A.M."/>
            <person name="Battley P.F."/>
            <person name="Fidler A.E."/>
            <person name="Prosdocimi F."/>
        </authorList>
    </citation>
    <scope>NUCLEOTIDE SEQUENCE [LARGE SCALE GENOMIC DNA]</scope>
</reference>
<keyword evidence="4" id="KW-1185">Reference proteome</keyword>
<accession>A0A2I0TM98</accession>
<protein>
    <recommendedName>
        <fullName evidence="1">RING-type E3 ubiquitin transferase</fullName>
        <ecNumber evidence="1">2.3.2.27</ecNumber>
    </recommendedName>
</protein>
<comment type="domain">
    <text evidence="1">The YDG domain mediates the interaction with histone H3.</text>
</comment>
<feature type="domain" description="UHRF1 tandem tudor" evidence="2">
    <location>
        <begin position="15"/>
        <end position="89"/>
    </location>
</feature>
<dbReference type="EMBL" id="KZ508692">
    <property type="protein sequence ID" value="PKU34929.1"/>
    <property type="molecule type" value="Genomic_DNA"/>
</dbReference>
<dbReference type="Pfam" id="PF12148">
    <property type="entry name" value="TTD"/>
    <property type="match status" value="1"/>
</dbReference>
<sequence length="89" mass="10436">MSLNLKREQSSLEISWYPENGIIEMDTKNLRPRARTILKWSELKVGDVVMVNYNVEDPEERGFWFDAEITSLREISRTNKEVHAKILLG</sequence>
<gene>
    <name evidence="3" type="ORF">llap_14774</name>
</gene>
<comment type="catalytic activity">
    <reaction evidence="1">
        <text>S-ubiquitinyl-[E2 ubiquitin-conjugating enzyme]-L-cysteine + [acceptor protein]-L-lysine = [E2 ubiquitin-conjugating enzyme]-L-cysteine + N(6)-ubiquitinyl-[acceptor protein]-L-lysine.</text>
        <dbReference type="EC" id="2.3.2.27"/>
    </reaction>
</comment>
<dbReference type="GO" id="GO:0016567">
    <property type="term" value="P:protein ubiquitination"/>
    <property type="evidence" value="ECO:0007669"/>
    <property type="project" value="UniProtKB-UniRule"/>
</dbReference>
<dbReference type="GO" id="GO:0042393">
    <property type="term" value="F:histone binding"/>
    <property type="evidence" value="ECO:0007669"/>
    <property type="project" value="UniProtKB-UniRule"/>
</dbReference>
<evidence type="ECO:0000259" key="2">
    <source>
        <dbReference type="Pfam" id="PF12148"/>
    </source>
</evidence>
<evidence type="ECO:0000256" key="1">
    <source>
        <dbReference type="RuleBase" id="RU369101"/>
    </source>
</evidence>
<name>A0A2I0TM98_LIMLA</name>
<dbReference type="GO" id="GO:0044027">
    <property type="term" value="P:negative regulation of gene expression via chromosomal CpG island methylation"/>
    <property type="evidence" value="ECO:0007669"/>
    <property type="project" value="TreeGrafter"/>
</dbReference>
<dbReference type="InterPro" id="IPR014722">
    <property type="entry name" value="Rib_uL2_dom2"/>
</dbReference>
<organism evidence="3 4">
    <name type="scientific">Limosa lapponica baueri</name>
    <dbReference type="NCBI Taxonomy" id="1758121"/>
    <lineage>
        <taxon>Eukaryota</taxon>
        <taxon>Metazoa</taxon>
        <taxon>Chordata</taxon>
        <taxon>Craniata</taxon>
        <taxon>Vertebrata</taxon>
        <taxon>Euteleostomi</taxon>
        <taxon>Archelosauria</taxon>
        <taxon>Archosauria</taxon>
        <taxon>Dinosauria</taxon>
        <taxon>Saurischia</taxon>
        <taxon>Theropoda</taxon>
        <taxon>Coelurosauria</taxon>
        <taxon>Aves</taxon>
        <taxon>Neognathae</taxon>
        <taxon>Neoaves</taxon>
        <taxon>Charadriiformes</taxon>
        <taxon>Scolopacidae</taxon>
        <taxon>Limosa</taxon>
    </lineage>
</organism>
<comment type="pathway">
    <text evidence="1">Protein modification; protein ubiquitination.</text>
</comment>
<keyword evidence="1" id="KW-0862">Zinc</keyword>
<keyword evidence="1" id="KW-0808">Transferase</keyword>